<organism evidence="10 11">
    <name type="scientific">Arthrobacter pigmenti</name>
    <dbReference type="NCBI Taxonomy" id="271432"/>
    <lineage>
        <taxon>Bacteria</taxon>
        <taxon>Bacillati</taxon>
        <taxon>Actinomycetota</taxon>
        <taxon>Actinomycetes</taxon>
        <taxon>Micrococcales</taxon>
        <taxon>Micrococcaceae</taxon>
        <taxon>Arthrobacter</taxon>
    </lineage>
</organism>
<dbReference type="RefSeq" id="WP_167994943.1">
    <property type="nucleotide sequence ID" value="NZ_JAATJL010000001.1"/>
</dbReference>
<evidence type="ECO:0000313" key="11">
    <source>
        <dbReference type="Proteomes" id="UP000547458"/>
    </source>
</evidence>
<evidence type="ECO:0000313" key="10">
    <source>
        <dbReference type="EMBL" id="NJC23670.1"/>
    </source>
</evidence>
<feature type="transmembrane region" description="Helical" evidence="7">
    <location>
        <begin position="89"/>
        <end position="117"/>
    </location>
</feature>
<evidence type="ECO:0000256" key="8">
    <source>
        <dbReference type="SAM" id="MobiDB-lite"/>
    </source>
</evidence>
<keyword evidence="2 7" id="KW-0813">Transport</keyword>
<accession>A0A846RQ31</accession>
<keyword evidence="5 7" id="KW-1133">Transmembrane helix</keyword>
<feature type="region of interest" description="Disordered" evidence="8">
    <location>
        <begin position="1"/>
        <end position="20"/>
    </location>
</feature>
<evidence type="ECO:0000256" key="3">
    <source>
        <dbReference type="ARBA" id="ARBA00022475"/>
    </source>
</evidence>
<name>A0A846RQ31_9MICC</name>
<evidence type="ECO:0000256" key="7">
    <source>
        <dbReference type="RuleBase" id="RU363032"/>
    </source>
</evidence>
<comment type="caution">
    <text evidence="10">The sequence shown here is derived from an EMBL/GenBank/DDBJ whole genome shotgun (WGS) entry which is preliminary data.</text>
</comment>
<feature type="transmembrane region" description="Helical" evidence="7">
    <location>
        <begin position="263"/>
        <end position="283"/>
    </location>
</feature>
<dbReference type="InterPro" id="IPR000515">
    <property type="entry name" value="MetI-like"/>
</dbReference>
<dbReference type="AlphaFoldDB" id="A0A846RQ31"/>
<dbReference type="Proteomes" id="UP000547458">
    <property type="component" value="Unassembled WGS sequence"/>
</dbReference>
<evidence type="ECO:0000256" key="2">
    <source>
        <dbReference type="ARBA" id="ARBA00022448"/>
    </source>
</evidence>
<keyword evidence="3" id="KW-1003">Cell membrane</keyword>
<evidence type="ECO:0000256" key="5">
    <source>
        <dbReference type="ARBA" id="ARBA00022989"/>
    </source>
</evidence>
<keyword evidence="11" id="KW-1185">Reference proteome</keyword>
<evidence type="ECO:0000256" key="1">
    <source>
        <dbReference type="ARBA" id="ARBA00004651"/>
    </source>
</evidence>
<comment type="similarity">
    <text evidence="7">Belongs to the binding-protein-dependent transport system permease family.</text>
</comment>
<keyword evidence="4 7" id="KW-0812">Transmembrane</keyword>
<comment type="subcellular location">
    <subcellularLocation>
        <location evidence="1 7">Cell membrane</location>
        <topology evidence="1 7">Multi-pass membrane protein</topology>
    </subcellularLocation>
</comment>
<dbReference type="InterPro" id="IPR035906">
    <property type="entry name" value="MetI-like_sf"/>
</dbReference>
<proteinExistence type="inferred from homology"/>
<protein>
    <submittedName>
        <fullName evidence="10">Raffinose/stachyose/melibiose transport system permease protein</fullName>
    </submittedName>
</protein>
<dbReference type="CDD" id="cd06261">
    <property type="entry name" value="TM_PBP2"/>
    <property type="match status" value="1"/>
</dbReference>
<dbReference type="GO" id="GO:0055085">
    <property type="term" value="P:transmembrane transport"/>
    <property type="evidence" value="ECO:0007669"/>
    <property type="project" value="InterPro"/>
</dbReference>
<feature type="domain" description="ABC transmembrane type-1" evidence="9">
    <location>
        <begin position="93"/>
        <end position="284"/>
    </location>
</feature>
<keyword evidence="6 7" id="KW-0472">Membrane</keyword>
<dbReference type="Pfam" id="PF00528">
    <property type="entry name" value="BPD_transp_1"/>
    <property type="match status" value="1"/>
</dbReference>
<evidence type="ECO:0000256" key="6">
    <source>
        <dbReference type="ARBA" id="ARBA00023136"/>
    </source>
</evidence>
<dbReference type="Gene3D" id="1.10.3720.10">
    <property type="entry name" value="MetI-like"/>
    <property type="match status" value="1"/>
</dbReference>
<feature type="compositionally biased region" description="Low complexity" evidence="8">
    <location>
        <begin position="1"/>
        <end position="13"/>
    </location>
</feature>
<dbReference type="GO" id="GO:0005886">
    <property type="term" value="C:plasma membrane"/>
    <property type="evidence" value="ECO:0007669"/>
    <property type="project" value="UniProtKB-SubCell"/>
</dbReference>
<reference evidence="10 11" key="1">
    <citation type="submission" date="2020-03" db="EMBL/GenBank/DDBJ databases">
        <title>Sequencing the genomes of 1000 actinobacteria strains.</title>
        <authorList>
            <person name="Klenk H.-P."/>
        </authorList>
    </citation>
    <scope>NUCLEOTIDE SEQUENCE [LARGE SCALE GENOMIC DNA]</scope>
    <source>
        <strain evidence="10 11">DSM 16403</strain>
    </source>
</reference>
<dbReference type="PANTHER" id="PTHR43744:SF8">
    <property type="entry name" value="SN-GLYCEROL-3-PHOSPHATE TRANSPORT SYSTEM PERMEASE PROTEIN UGPE"/>
    <property type="match status" value="1"/>
</dbReference>
<feature type="transmembrane region" description="Helical" evidence="7">
    <location>
        <begin position="205"/>
        <end position="230"/>
    </location>
</feature>
<dbReference type="PROSITE" id="PS50928">
    <property type="entry name" value="ABC_TM1"/>
    <property type="match status" value="1"/>
</dbReference>
<dbReference type="EMBL" id="JAATJL010000001">
    <property type="protein sequence ID" value="NJC23670.1"/>
    <property type="molecule type" value="Genomic_DNA"/>
</dbReference>
<sequence length="298" mass="32765">MSTTTIKPTTPTTRARGAAQPKRRSDYLSIVARYLVRILLVVMSIGVLYPLFWMFSSAFKTSAEIFADPWALPNAFSFENYVTAWNQGVVAYFANSLFITVISLAATLLLGAAAAYALTKLNLPFSKTVTFLILGGLMVSPTMILVPLFQLLQAVGLYNTHAGLIIVYVAYRLPFTIFLIRAYMLTLSDEVVEAARIDGANSVQIFLRVIIPLCKPVLASAGLVYVLFAWNEFPFALVFLNDTELKTLPVGLLDFKSTLQTDWSVLFAGLAIASLPMIVAFAIGQRYFIRGLSEGMGK</sequence>
<feature type="transmembrane region" description="Helical" evidence="7">
    <location>
        <begin position="129"/>
        <end position="149"/>
    </location>
</feature>
<dbReference type="SUPFAM" id="SSF161098">
    <property type="entry name" value="MetI-like"/>
    <property type="match status" value="1"/>
</dbReference>
<gene>
    <name evidence="10" type="ORF">BJ994_002746</name>
</gene>
<dbReference type="PANTHER" id="PTHR43744">
    <property type="entry name" value="ABC TRANSPORTER PERMEASE PROTEIN MG189-RELATED-RELATED"/>
    <property type="match status" value="1"/>
</dbReference>
<evidence type="ECO:0000259" key="9">
    <source>
        <dbReference type="PROSITE" id="PS50928"/>
    </source>
</evidence>
<feature type="transmembrane region" description="Helical" evidence="7">
    <location>
        <begin position="34"/>
        <end position="55"/>
    </location>
</feature>
<evidence type="ECO:0000256" key="4">
    <source>
        <dbReference type="ARBA" id="ARBA00022692"/>
    </source>
</evidence>
<feature type="transmembrane region" description="Helical" evidence="7">
    <location>
        <begin position="161"/>
        <end position="184"/>
    </location>
</feature>